<dbReference type="InterPro" id="IPR047565">
    <property type="entry name" value="Alpha-macroglob_thiol-ester_cl"/>
</dbReference>
<evidence type="ECO:0000313" key="7">
    <source>
        <dbReference type="EMBL" id="NXD43743.1"/>
    </source>
</evidence>
<dbReference type="InterPro" id="IPR002890">
    <property type="entry name" value="MG2"/>
</dbReference>
<dbReference type="InterPro" id="IPR011625">
    <property type="entry name" value="A2M_N_BRD"/>
</dbReference>
<evidence type="ECO:0000256" key="1">
    <source>
        <dbReference type="ARBA" id="ARBA00004613"/>
    </source>
</evidence>
<dbReference type="Gene3D" id="2.20.130.20">
    <property type="match status" value="1"/>
</dbReference>
<dbReference type="Gene3D" id="1.20.91.20">
    <property type="entry name" value="Anaphylotoxins (complement system)"/>
    <property type="match status" value="1"/>
</dbReference>
<dbReference type="SUPFAM" id="SSF49410">
    <property type="entry name" value="Alpha-macroglobulin receptor domain"/>
    <property type="match status" value="1"/>
</dbReference>
<dbReference type="Pfam" id="PF07703">
    <property type="entry name" value="A2M_BRD"/>
    <property type="match status" value="1"/>
</dbReference>
<feature type="domain" description="Anaphylatoxin-like" evidence="5">
    <location>
        <begin position="661"/>
        <end position="696"/>
    </location>
</feature>
<evidence type="ECO:0000256" key="2">
    <source>
        <dbReference type="ARBA" id="ARBA00022525"/>
    </source>
</evidence>
<dbReference type="EMBL" id="WBNE01000110">
    <property type="protein sequence ID" value="NXD43743.1"/>
    <property type="molecule type" value="Genomic_DNA"/>
</dbReference>
<dbReference type="Pfam" id="PF22661">
    <property type="entry name" value="CO4A-B_CUB_C"/>
    <property type="match status" value="1"/>
</dbReference>
<dbReference type="GO" id="GO:0005615">
    <property type="term" value="C:extracellular space"/>
    <property type="evidence" value="ECO:0007669"/>
    <property type="project" value="InterPro"/>
</dbReference>
<accession>A0A851VVD1</accession>
<dbReference type="FunFam" id="2.60.40.10:FF:000155">
    <property type="entry name" value="complement C3 isoform X1"/>
    <property type="match status" value="1"/>
</dbReference>
<dbReference type="InterPro" id="IPR008930">
    <property type="entry name" value="Terpenoid_cyclase/PrenylTrfase"/>
</dbReference>
<dbReference type="SUPFAM" id="SSF48239">
    <property type="entry name" value="Terpenoid cyclases/Protein prenyltransferases"/>
    <property type="match status" value="1"/>
</dbReference>
<dbReference type="Gene3D" id="1.50.10.20">
    <property type="match status" value="1"/>
</dbReference>
<proteinExistence type="predicted"/>
<dbReference type="PANTHER" id="PTHR11412:SF86">
    <property type="entry name" value="COMPLEMENT C4-A-RELATED"/>
    <property type="match status" value="1"/>
</dbReference>
<dbReference type="Pfam" id="PF01759">
    <property type="entry name" value="NTR"/>
    <property type="match status" value="1"/>
</dbReference>
<evidence type="ECO:0000256" key="3">
    <source>
        <dbReference type="ARBA" id="ARBA00022966"/>
    </source>
</evidence>
<dbReference type="Proteomes" id="UP000659062">
    <property type="component" value="Unassembled WGS sequence"/>
</dbReference>
<dbReference type="InterPro" id="IPR041425">
    <property type="entry name" value="C3/4/5_MG1"/>
</dbReference>
<dbReference type="SMART" id="SM01419">
    <property type="entry name" value="Thiol-ester_cl"/>
    <property type="match status" value="1"/>
</dbReference>
<dbReference type="Gene3D" id="2.60.40.690">
    <property type="entry name" value="Alpha-macroglobulin, receptor-binding domain"/>
    <property type="match status" value="1"/>
</dbReference>
<dbReference type="OrthoDB" id="6359008at2759"/>
<dbReference type="Pfam" id="PF07678">
    <property type="entry name" value="TED_complement"/>
    <property type="match status" value="1"/>
</dbReference>
<dbReference type="Pfam" id="PF17791">
    <property type="entry name" value="MG3"/>
    <property type="match status" value="1"/>
</dbReference>
<dbReference type="Gene3D" id="2.60.40.1930">
    <property type="match status" value="3"/>
</dbReference>
<dbReference type="InterPro" id="IPR001599">
    <property type="entry name" value="Macroglobln_a2"/>
</dbReference>
<dbReference type="Pfam" id="PF07677">
    <property type="entry name" value="A2M_recep"/>
    <property type="match status" value="1"/>
</dbReference>
<dbReference type="PANTHER" id="PTHR11412">
    <property type="entry name" value="MACROGLOBULIN / COMPLEMENT"/>
    <property type="match status" value="1"/>
</dbReference>
<organism evidence="7 8">
    <name type="scientific">Copsychus sechellarum</name>
    <dbReference type="NCBI Taxonomy" id="797021"/>
    <lineage>
        <taxon>Eukaryota</taxon>
        <taxon>Metazoa</taxon>
        <taxon>Chordata</taxon>
        <taxon>Craniata</taxon>
        <taxon>Vertebrata</taxon>
        <taxon>Euteleostomi</taxon>
        <taxon>Archelosauria</taxon>
        <taxon>Archosauria</taxon>
        <taxon>Dinosauria</taxon>
        <taxon>Saurischia</taxon>
        <taxon>Theropoda</taxon>
        <taxon>Coelurosauria</taxon>
        <taxon>Aves</taxon>
        <taxon>Neognathae</taxon>
        <taxon>Neoaves</taxon>
        <taxon>Telluraves</taxon>
        <taxon>Australaves</taxon>
        <taxon>Passeriformes</taxon>
        <taxon>Muscicapidae</taxon>
        <taxon>Copsychus</taxon>
    </lineage>
</organism>
<comment type="caution">
    <text evidence="7">The sequence shown here is derived from an EMBL/GenBank/DDBJ whole genome shotgun (WGS) entry which is preliminary data.</text>
</comment>
<dbReference type="InterPro" id="IPR013783">
    <property type="entry name" value="Ig-like_fold"/>
</dbReference>
<gene>
    <name evidence="7" type="primary">C4</name>
    <name evidence="7" type="ORF">COPSEC_R14998</name>
</gene>
<feature type="domain" description="NTR" evidence="6">
    <location>
        <begin position="1518"/>
        <end position="1648"/>
    </location>
</feature>
<keyword evidence="3" id="KW-0882">Thioester bond</keyword>
<dbReference type="InterPro" id="IPR050473">
    <property type="entry name" value="A2M/Complement_sys"/>
</dbReference>
<evidence type="ECO:0000259" key="6">
    <source>
        <dbReference type="PROSITE" id="PS50189"/>
    </source>
</evidence>
<keyword evidence="8" id="KW-1185">Reference proteome</keyword>
<dbReference type="Gene3D" id="2.60.120.1540">
    <property type="match status" value="1"/>
</dbReference>
<evidence type="ECO:0000313" key="8">
    <source>
        <dbReference type="Proteomes" id="UP000659062"/>
    </source>
</evidence>
<dbReference type="InterPro" id="IPR001134">
    <property type="entry name" value="Netrin_domain"/>
</dbReference>
<dbReference type="CDD" id="cd00017">
    <property type="entry name" value="ANATO"/>
    <property type="match status" value="1"/>
</dbReference>
<dbReference type="Gene3D" id="2.40.50.120">
    <property type="match status" value="1"/>
</dbReference>
<dbReference type="FunFam" id="6.20.50.160:FF:000001">
    <property type="entry name" value="Complement component 4"/>
    <property type="match status" value="1"/>
</dbReference>
<dbReference type="InterPro" id="IPR018081">
    <property type="entry name" value="Anaphylatoxin_comp_syst"/>
</dbReference>
<dbReference type="Gene3D" id="2.60.40.1940">
    <property type="match status" value="1"/>
</dbReference>
<protein>
    <submittedName>
        <fullName evidence="7">CO4 protein</fullName>
    </submittedName>
</protein>
<dbReference type="InterPro" id="IPR018933">
    <property type="entry name" value="Netrin_module_non-TIMP"/>
</dbReference>
<dbReference type="Pfam" id="PF17789">
    <property type="entry name" value="MG4"/>
    <property type="match status" value="1"/>
</dbReference>
<dbReference type="InterPro" id="IPR040839">
    <property type="entry name" value="MG4"/>
</dbReference>
<dbReference type="GO" id="GO:0006956">
    <property type="term" value="P:complement activation"/>
    <property type="evidence" value="ECO:0007669"/>
    <property type="project" value="TreeGrafter"/>
</dbReference>
<dbReference type="PROSITE" id="PS01177">
    <property type="entry name" value="ANAPHYLATOXIN_1"/>
    <property type="match status" value="1"/>
</dbReference>
<dbReference type="SMART" id="SM01360">
    <property type="entry name" value="A2M"/>
    <property type="match status" value="1"/>
</dbReference>
<dbReference type="FunFam" id="2.40.50.120:FF:000013">
    <property type="entry name" value="Complement C3"/>
    <property type="match status" value="1"/>
</dbReference>
<dbReference type="InterPro" id="IPR041555">
    <property type="entry name" value="MG3"/>
</dbReference>
<dbReference type="InterPro" id="IPR011626">
    <property type="entry name" value="Alpha-macroglobulin_TED"/>
</dbReference>
<dbReference type="PROSITE" id="PS00477">
    <property type="entry name" value="ALPHA_2_MACROGLOBULIN"/>
    <property type="match status" value="1"/>
</dbReference>
<dbReference type="Pfam" id="PF01835">
    <property type="entry name" value="MG2"/>
    <property type="match status" value="1"/>
</dbReference>
<dbReference type="Pfam" id="PF00207">
    <property type="entry name" value="A2M"/>
    <property type="match status" value="1"/>
</dbReference>
<keyword evidence="4" id="KW-1015">Disulfide bond</keyword>
<dbReference type="InterPro" id="IPR008993">
    <property type="entry name" value="TIMP-like_OB-fold"/>
</dbReference>
<dbReference type="InterPro" id="IPR009048">
    <property type="entry name" value="A-macroglobulin_rcpt-bd"/>
</dbReference>
<dbReference type="SUPFAM" id="SSF47686">
    <property type="entry name" value="Anaphylotoxins (complement system)"/>
    <property type="match status" value="1"/>
</dbReference>
<comment type="subcellular location">
    <subcellularLocation>
        <location evidence="1">Secreted</location>
    </subcellularLocation>
</comment>
<reference evidence="7" key="1">
    <citation type="submission" date="2019-09" db="EMBL/GenBank/DDBJ databases">
        <title>Bird 10,000 Genomes (B10K) Project - Family phase.</title>
        <authorList>
            <person name="Zhang G."/>
        </authorList>
    </citation>
    <scope>NUCLEOTIDE SEQUENCE</scope>
    <source>
        <strain evidence="7">OUT-0061</strain>
        <tissue evidence="7">Blood</tissue>
    </source>
</reference>
<dbReference type="SMART" id="SM01361">
    <property type="entry name" value="A2M_recep"/>
    <property type="match status" value="1"/>
</dbReference>
<dbReference type="PROSITE" id="PS50189">
    <property type="entry name" value="NTR"/>
    <property type="match status" value="1"/>
</dbReference>
<dbReference type="Gene3D" id="6.20.50.160">
    <property type="match status" value="1"/>
</dbReference>
<dbReference type="PROSITE" id="PS01178">
    <property type="entry name" value="ANAPHYLATOXIN_2"/>
    <property type="match status" value="1"/>
</dbReference>
<dbReference type="Gene3D" id="2.60.40.10">
    <property type="entry name" value="Immunoglobulins"/>
    <property type="match status" value="2"/>
</dbReference>
<sequence length="1656" mass="185788">FLITAPNVVHVGTHETITVQVHGAQSPVQVTAYFKDETKNQLLSEKIYFNLNQDNGYQEMKKIMVKPGALQQNLFKKSNLPYVLLVTESKELNPTAKSTRILLSSKKGYIFIQTDKPIYTPSSQVRYRIFILDNAMRPTHDTVTVAVLNSKGMVVKKSDQKINTVFGEHFDIPDIAEPGTWKIKAWFHQHEMSNASTEFEVKRYELPSFEVKLIPLHPYYHIWNESFVFDIEAKHSYGKEIQGAAYVRFGIIDENENKIFIPGLEQQLSIQNGQGRVTLNTPLLEEKLRKGISTLEGFHLYVAVTTVETASGEMREEELSSVKFVRSPYAVDLSNTKKYFVPGAPFSVMVSATSVDGAPAAFLSITATVTLPGKPPVKKTAFCNREGLVSITFDIPSDAQTLEIKAEEGKERLESPEASMRAERYQSASPNYLSISIPHTVVAPGDTLPITLTDIHESGSGNVGYFYYMVVAKGQAELLGRVPSSNKVINLKITEKMVPAFRFLAYYFIGNEGRQEIVADSAWVDVMDACEGKIKVTTEQDTYEPTDHINLQIEMDHAGRVALAVVDKAVFILNKKNKLTAKKVFSAMNSYDLGCSVGGGANSIQVFTDVGLAFISDTIRSSIREGYKCPQGTRRQRRSLDFQKKMSGIGIRYQNTALLKCCHDGMKLNPMRFSCAKRLAKVSGSQECRNAFQDCCEKATALRRHQPKTSKKKPRSCFAEYNEQEEFFDETSVTLRSYFPESWWWSFEEVVSPGKHSVKNFAPDSITTWEVQAISISPEKGFCVAEPHTFAVFKDFFVSLRLPYSVRRHEQLEIKAVVYNYLPNDLQVVVKMDAVKGLCTAETTARAVQLSLLAKGNSATPAFFSVVPLTVGEIPITITAFDRDSGHSDSIRKNLKVVGCAEGVLQREEETICINSDLKSHTVDLNRPPNMVPGSDSHVSVSLKGNIMDESVENCLSLSGVEKLIRVPKGCAEQTMVTMAPAVYAIEYLDASQQWVNFNPERKQEAIGMIEKGYTRLLEFQKEDGSYGAFKTTPSSVWLTAFIVKVLTRSREYFSVQDSYISNSISYLVNQQQADGSFHDHHPVMDRKMQGGIGSAEEDLAMTAFVTIALRQTLRAYPSPDVARVITGTVAYMKNQFSRNTDCYSTVITAYALTLVQPDSEEAPFVKEKLRSCASFDEAKQQRYWGNGNDAVSVEATAYALLQTLLLEDMEYARPIATWLTERRNYGGGYCSTQDTVVALEALSAYSIQTLNTASTDLTVRLGTPGRQNYYSIVLTDAHEEFQKQLEFELGRKLEVSVRGKGNGTMSILKMYWSPELKNSTCNDLILTVEVEGSLKYSEAEYSDEEDDYEDSATAGNSSFEALTKIDWFDIHSRRKRDLTTHSKTESLQYKVCVRSTGPKVPKMSLVDLTLLSGLEPDTKELEQLVTASDRYIQHFEYKEGRVLLYFGELPRGPDPDCVSFGAKQINPMGLVQPANAILYDFYNPDRRCSVFYSAPKHSAMLSKLCHADVCQCAEGPCPKQKSTFSKALTQSTRVSFVCYQPTADYAYEVEILNSTKKNVFDYYEAKIHKILKASGDESIQVHEHRQFLSRSMCKLNIVPGKRYLLMGRDGQTVDCNNKMQYLLDAQAWVEKIPENSECRSTVRRQSCAHLRDFLS</sequence>
<name>A0A851VVD1_9PASS</name>
<dbReference type="Pfam" id="PF01821">
    <property type="entry name" value="ANATO"/>
    <property type="match status" value="1"/>
</dbReference>
<dbReference type="FunFam" id="2.60.40.1940:FF:000001">
    <property type="entry name" value="Complement component C3"/>
    <property type="match status" value="1"/>
</dbReference>
<dbReference type="SMART" id="SM00643">
    <property type="entry name" value="C345C"/>
    <property type="match status" value="1"/>
</dbReference>
<dbReference type="Pfam" id="PF17790">
    <property type="entry name" value="MG1"/>
    <property type="match status" value="1"/>
</dbReference>
<dbReference type="SMART" id="SM00104">
    <property type="entry name" value="ANATO"/>
    <property type="match status" value="1"/>
</dbReference>
<dbReference type="CDD" id="cd02896">
    <property type="entry name" value="complement_C3_C4_C5"/>
    <property type="match status" value="1"/>
</dbReference>
<keyword evidence="2" id="KW-0964">Secreted</keyword>
<feature type="non-terminal residue" evidence="7">
    <location>
        <position position="1656"/>
    </location>
</feature>
<dbReference type="SUPFAM" id="SSF50242">
    <property type="entry name" value="TIMP-like"/>
    <property type="match status" value="1"/>
</dbReference>
<dbReference type="GO" id="GO:0004866">
    <property type="term" value="F:endopeptidase inhibitor activity"/>
    <property type="evidence" value="ECO:0007669"/>
    <property type="project" value="InterPro"/>
</dbReference>
<dbReference type="InterPro" id="IPR036595">
    <property type="entry name" value="A-macroglobulin_rcpt-bd_sf"/>
</dbReference>
<dbReference type="InterPro" id="IPR000020">
    <property type="entry name" value="Anaphylatoxin/fibulin"/>
</dbReference>
<evidence type="ECO:0000256" key="4">
    <source>
        <dbReference type="ARBA" id="ARBA00023157"/>
    </source>
</evidence>
<dbReference type="InterPro" id="IPR054587">
    <property type="entry name" value="CO4A-B_CUB_C"/>
</dbReference>
<evidence type="ECO:0000259" key="5">
    <source>
        <dbReference type="PROSITE" id="PS01178"/>
    </source>
</evidence>
<dbReference type="SMART" id="SM01359">
    <property type="entry name" value="A2M_N_2"/>
    <property type="match status" value="1"/>
</dbReference>
<feature type="non-terminal residue" evidence="7">
    <location>
        <position position="1"/>
    </location>
</feature>
<dbReference type="InterPro" id="IPR019742">
    <property type="entry name" value="MacrogloblnA2_CS"/>
</dbReference>